<dbReference type="Pfam" id="PF13424">
    <property type="entry name" value="TPR_12"/>
    <property type="match status" value="4"/>
</dbReference>
<feature type="repeat" description="TPR" evidence="1">
    <location>
        <begin position="173"/>
        <end position="206"/>
    </location>
</feature>
<dbReference type="OrthoDB" id="434769at2"/>
<dbReference type="AlphaFoldDB" id="K9ZE44"/>
<name>K9ZE44_ANACC</name>
<dbReference type="Pfam" id="PF12770">
    <property type="entry name" value="CHAT"/>
    <property type="match status" value="1"/>
</dbReference>
<dbReference type="PROSITE" id="PS50005">
    <property type="entry name" value="TPR"/>
    <property type="match status" value="6"/>
</dbReference>
<dbReference type="PANTHER" id="PTHR10098">
    <property type="entry name" value="RAPSYN-RELATED"/>
    <property type="match status" value="1"/>
</dbReference>
<keyword evidence="5" id="KW-1185">Reference proteome</keyword>
<evidence type="ECO:0000313" key="4">
    <source>
        <dbReference type="EMBL" id="AFZ56635.1"/>
    </source>
</evidence>
<evidence type="ECO:0000313" key="5">
    <source>
        <dbReference type="Proteomes" id="UP000010474"/>
    </source>
</evidence>
<dbReference type="InterPro" id="IPR019734">
    <property type="entry name" value="TPR_rpt"/>
</dbReference>
<dbReference type="PATRIC" id="fig|272123.3.peg.1163"/>
<dbReference type="SUPFAM" id="SSF48452">
    <property type="entry name" value="TPR-like"/>
    <property type="match status" value="2"/>
</dbReference>
<gene>
    <name evidence="4" type="ordered locus">Anacy_1063</name>
</gene>
<evidence type="ECO:0000256" key="1">
    <source>
        <dbReference type="PROSITE-ProRule" id="PRU00339"/>
    </source>
</evidence>
<feature type="repeat" description="TPR" evidence="1">
    <location>
        <begin position="213"/>
        <end position="246"/>
    </location>
</feature>
<dbReference type="HOGENOM" id="CLU_002404_0_1_3"/>
<dbReference type="PROSITE" id="PS50293">
    <property type="entry name" value="TPR_REGION"/>
    <property type="match status" value="1"/>
</dbReference>
<dbReference type="InterPro" id="IPR011990">
    <property type="entry name" value="TPR-like_helical_dom_sf"/>
</dbReference>
<feature type="domain" description="CHAT" evidence="3">
    <location>
        <begin position="622"/>
        <end position="936"/>
    </location>
</feature>
<reference evidence="5" key="1">
    <citation type="journal article" date="2013" name="Proc. Natl. Acad. Sci. U.S.A.">
        <title>Improving the coverage of the cyanobacterial phylum using diversity-driven genome sequencing.</title>
        <authorList>
            <person name="Shih P.M."/>
            <person name="Wu D."/>
            <person name="Latifi A."/>
            <person name="Axen S.D."/>
            <person name="Fewer D.P."/>
            <person name="Talla E."/>
            <person name="Calteau A."/>
            <person name="Cai F."/>
            <person name="Tandeau de Marsac N."/>
            <person name="Rippka R."/>
            <person name="Herdman M."/>
            <person name="Sivonen K."/>
            <person name="Coursin T."/>
            <person name="Laurent T."/>
            <person name="Goodwin L."/>
            <person name="Nolan M."/>
            <person name="Davenport K.W."/>
            <person name="Han C.S."/>
            <person name="Rubin E.M."/>
            <person name="Eisen J.A."/>
            <person name="Woyke T."/>
            <person name="Gugger M."/>
            <person name="Kerfeld C.A."/>
        </authorList>
    </citation>
    <scope>NUCLEOTIDE SEQUENCE [LARGE SCALE GENOMIC DNA]</scope>
    <source>
        <strain evidence="5">ATCC 27899 / PCC 7122</strain>
    </source>
</reference>
<dbReference type="eggNOG" id="COG4995">
    <property type="taxonomic scope" value="Bacteria"/>
</dbReference>
<keyword evidence="1" id="KW-0802">TPR repeat</keyword>
<feature type="coiled-coil region" evidence="2">
    <location>
        <begin position="379"/>
        <end position="409"/>
    </location>
</feature>
<dbReference type="SMART" id="SM00028">
    <property type="entry name" value="TPR"/>
    <property type="match status" value="8"/>
</dbReference>
<organism evidence="4 5">
    <name type="scientific">Anabaena cylindrica (strain ATCC 27899 / PCC 7122)</name>
    <dbReference type="NCBI Taxonomy" id="272123"/>
    <lineage>
        <taxon>Bacteria</taxon>
        <taxon>Bacillati</taxon>
        <taxon>Cyanobacteriota</taxon>
        <taxon>Cyanophyceae</taxon>
        <taxon>Nostocales</taxon>
        <taxon>Nostocaceae</taxon>
        <taxon>Anabaena</taxon>
    </lineage>
</organism>
<protein>
    <submittedName>
        <fullName evidence="4">Tetratricopeptide TPR_1 repeat-containing protein</fullName>
    </submittedName>
</protein>
<evidence type="ECO:0000259" key="3">
    <source>
        <dbReference type="Pfam" id="PF12770"/>
    </source>
</evidence>
<dbReference type="InterPro" id="IPR024983">
    <property type="entry name" value="CHAT_dom"/>
</dbReference>
<feature type="repeat" description="TPR" evidence="1">
    <location>
        <begin position="253"/>
        <end position="286"/>
    </location>
</feature>
<sequence length="938" mass="105602">MPKLVLSFFSDHCTLAFLMGILFFSYPGLAIAGYQPIAETLSLDAKRAAAKKADQEGLQLERQGTAESRRQAIDKWQTVLKLWQQIGDTNNEAKTLYNIGLVYSDLGEKHKALELLKQALPLMQKVGNKEGEARIFSQIGRVYNLLGEEYEALTFLNQALILIQKINNKKDEATALNNIGKIYSHLGDKQKALEYYHQALPLRRAAGDKRGEAITINNIGLVYSYLGEKKKALEYYHQALPLMQQTNNQDGEAATLNYIGRVYSYLGEKQKALAFFEKALPLTKQTGNRGSEAATLNNIALTYSNLGNNSKALEYYQQALFLREAVSDISGKAITLTGMGKVYANLGDDNKAMAYYQQALPLRQAVGDKEGEANTLFNIADLERDRGNLQAALIQIEAAIQIIEDLRTNIASKLLRAFYFATQHKVYAFYIDLLMQLHKQQPAKGYDAIALQASESTRARSLLELLAEAKVDIRQGVDPNLLAAESNLRKKFDAVEQQRLDLLNSQHTQKQIQLIETEIAALIDQYRELKAKIRTSSPRYAALTQPQPLKLTEIQQQVLDKDTLLLQYFLGEKRSYLWVISKTNISSYELPNRTQIEAAAQKFSVALTAPSQRNNFVQIAKAATPLTQMLLPPAATISQHKRLVIVSDGALQYLPFGALTTSSNYEPLLLKHEIISLPSASTLAIIRREHQGRKLPPKKLAVIADPVFSQSDERLTVKKTPLSQLSPTNNINTLALNRSVNNYSVKFDRLRFTRKEADKILELVPEDQRLQVLGFAANRDFVTSNQLSQYQIVHFATHGIINNQRPELSGVVLSLFDEQGKPQNGFLRLLDFYNLYLPVELVVLSACQTGWGENIRGEGLVGLTTAFMYAGSPRVIMSLWSVDDEGTSILMQKFYQKMLKENLKPASALRQSQIEMWQEQKWNSPFYWAAFMLQGEWR</sequence>
<dbReference type="RefSeq" id="WP_015213287.1">
    <property type="nucleotide sequence ID" value="NC_019771.1"/>
</dbReference>
<dbReference type="EMBL" id="CP003659">
    <property type="protein sequence ID" value="AFZ56635.1"/>
    <property type="molecule type" value="Genomic_DNA"/>
</dbReference>
<proteinExistence type="predicted"/>
<feature type="repeat" description="TPR" evidence="1">
    <location>
        <begin position="93"/>
        <end position="126"/>
    </location>
</feature>
<dbReference type="STRING" id="272123.Anacy_1063"/>
<keyword evidence="2" id="KW-0175">Coiled coil</keyword>
<dbReference type="eggNOG" id="COG0457">
    <property type="taxonomic scope" value="Bacteria"/>
</dbReference>
<accession>K9ZE44</accession>
<dbReference type="PANTHER" id="PTHR10098:SF108">
    <property type="entry name" value="TETRATRICOPEPTIDE REPEAT PROTEIN 28"/>
    <property type="match status" value="1"/>
</dbReference>
<dbReference type="Proteomes" id="UP000010474">
    <property type="component" value="Chromosome"/>
</dbReference>
<dbReference type="Gene3D" id="1.25.40.10">
    <property type="entry name" value="Tetratricopeptide repeat domain"/>
    <property type="match status" value="3"/>
</dbReference>
<feature type="repeat" description="TPR" evidence="1">
    <location>
        <begin position="333"/>
        <end position="366"/>
    </location>
</feature>
<dbReference type="KEGG" id="acy:Anacy_1063"/>
<feature type="repeat" description="TPR" evidence="1">
    <location>
        <begin position="293"/>
        <end position="326"/>
    </location>
</feature>
<evidence type="ECO:0000256" key="2">
    <source>
        <dbReference type="SAM" id="Coils"/>
    </source>
</evidence>